<name>A0ABT2WIF5_9BACI</name>
<evidence type="ECO:0000313" key="3">
    <source>
        <dbReference type="EMBL" id="MCU9595438.1"/>
    </source>
</evidence>
<sequence>MKKRMQSNIIVKHIEEYSSFYIFHTVLLIMGVIFGAIVVNSLTGTQKEDLFYFINTFFHQLISGEVLSAKETFFHSLSYNSKYIGLMWILGMTMIGLPIILVLLFLKGMVVGFTIGFLVQQMGWKGFFLSFVSIIPQNIVIIPIFITVAVVSVSFSLQLIKKLFVKSLYQPFAPMLARYFMFFGCAILLLGFAAFIEGYITPYFMKGILNL</sequence>
<keyword evidence="1 2" id="KW-0472">Membrane</keyword>
<dbReference type="Proteomes" id="UP001208656">
    <property type="component" value="Unassembled WGS sequence"/>
</dbReference>
<dbReference type="InterPro" id="IPR014196">
    <property type="entry name" value="SpoIIM"/>
</dbReference>
<keyword evidence="1" id="KW-1003">Cell membrane</keyword>
<dbReference type="RefSeq" id="WP_173662522.1">
    <property type="nucleotide sequence ID" value="NZ_JAOUSE010000053.1"/>
</dbReference>
<feature type="transmembrane region" description="Helical" evidence="2">
    <location>
        <begin position="83"/>
        <end position="106"/>
    </location>
</feature>
<dbReference type="NCBIfam" id="TIGR02831">
    <property type="entry name" value="spo_II_M"/>
    <property type="match status" value="1"/>
</dbReference>
<dbReference type="EMBL" id="JAOUSE010000053">
    <property type="protein sequence ID" value="MCU9595438.1"/>
    <property type="molecule type" value="Genomic_DNA"/>
</dbReference>
<dbReference type="Pfam" id="PF01944">
    <property type="entry name" value="SpoIIM"/>
    <property type="match status" value="1"/>
</dbReference>
<keyword evidence="4" id="KW-1185">Reference proteome</keyword>
<dbReference type="PIRSF" id="PIRSF038973">
    <property type="entry name" value="SpoIIM"/>
    <property type="match status" value="1"/>
</dbReference>
<proteinExistence type="predicted"/>
<keyword evidence="1 2" id="KW-0812">Transmembrane</keyword>
<evidence type="ECO:0000256" key="1">
    <source>
        <dbReference type="PIRNR" id="PIRNR038973"/>
    </source>
</evidence>
<reference evidence="3 4" key="1">
    <citation type="submission" date="2022-10" db="EMBL/GenBank/DDBJ databases">
        <title>Description of Fervidibacillus gen. nov. in the family Fervidibacillaceae fam. nov. with two species, Fervidibacillus albus sp. nov., and Fervidibacillus halotolerans sp. nov., isolated from tidal flat sediments.</title>
        <authorList>
            <person name="Kwon K.K."/>
            <person name="Yang S.-H."/>
        </authorList>
    </citation>
    <scope>NUCLEOTIDE SEQUENCE [LARGE SCALE GENOMIC DNA]</scope>
    <source>
        <strain evidence="3 4">DSM 23332</strain>
    </source>
</reference>
<keyword evidence="2" id="KW-1133">Transmembrane helix</keyword>
<keyword evidence="1" id="KW-0749">Sporulation</keyword>
<dbReference type="InterPro" id="IPR002798">
    <property type="entry name" value="SpoIIM-like"/>
</dbReference>
<comment type="subunit">
    <text evidence="1">Component of the MPD complex composed of SpoIIM, SpoIIP and SpoIID.</text>
</comment>
<comment type="caution">
    <text evidence="3">The sequence shown here is derived from an EMBL/GenBank/DDBJ whole genome shotgun (WGS) entry which is preliminary data.</text>
</comment>
<organism evidence="3 4">
    <name type="scientific">Pallidibacillus thermolactis</name>
    <dbReference type="NCBI Taxonomy" id="251051"/>
    <lineage>
        <taxon>Bacteria</taxon>
        <taxon>Bacillati</taxon>
        <taxon>Bacillota</taxon>
        <taxon>Bacilli</taxon>
        <taxon>Bacillales</taxon>
        <taxon>Bacillaceae</taxon>
        <taxon>Pallidibacillus</taxon>
    </lineage>
</organism>
<feature type="transmembrane region" description="Helical" evidence="2">
    <location>
        <begin position="127"/>
        <end position="155"/>
    </location>
</feature>
<gene>
    <name evidence="3" type="primary">spoIIM</name>
    <name evidence="3" type="ORF">OEV82_13410</name>
</gene>
<accession>A0ABT2WIF5</accession>
<evidence type="ECO:0000256" key="2">
    <source>
        <dbReference type="SAM" id="Phobius"/>
    </source>
</evidence>
<comment type="subcellular location">
    <subcellularLocation>
        <location evidence="1">Cell membrane</location>
        <topology evidence="1">Multi-pass membrane protein</topology>
    </subcellularLocation>
    <text evidence="1">Localizes to the sporulation septum and to the second division site within the mother cell. Before the start of engulfment localizes to the septal midpoint, then spreads throughout the septum prior to becoming enriched at the leading edge of the engulfing membrane, where it remains until the completion of membrane migration. Some remain partially trapped at the septum during engulfment and upon completion of engulfment become dispersed in the outer forespore membrane. Localization of the MPD complex to the septal membrane is dependent on SpoIIB.</text>
</comment>
<feature type="transmembrane region" description="Helical" evidence="2">
    <location>
        <begin position="21"/>
        <end position="42"/>
    </location>
</feature>
<evidence type="ECO:0000313" key="4">
    <source>
        <dbReference type="Proteomes" id="UP001208656"/>
    </source>
</evidence>
<protein>
    <recommendedName>
        <fullName evidence="1">Stage II sporulation protein M</fullName>
    </recommendedName>
</protein>
<comment type="function">
    <text evidence="1">Required for complete septum migration and engulfment of the forespore compartment during sporulation. Required for stabilizing and recruiting of SpoIIP to the septal membrane.</text>
</comment>
<feature type="transmembrane region" description="Helical" evidence="2">
    <location>
        <begin position="175"/>
        <end position="196"/>
    </location>
</feature>